<evidence type="ECO:0000313" key="10">
    <source>
        <dbReference type="Proteomes" id="UP000515861"/>
    </source>
</evidence>
<dbReference type="Pfam" id="PF04239">
    <property type="entry name" value="DUF421"/>
    <property type="match status" value="1"/>
</dbReference>
<evidence type="ECO:0000313" key="9">
    <source>
        <dbReference type="EMBL" id="QNM82793.1"/>
    </source>
</evidence>
<keyword evidence="10" id="KW-1185">Reference proteome</keyword>
<dbReference type="GO" id="GO:0005886">
    <property type="term" value="C:plasma membrane"/>
    <property type="evidence" value="ECO:0007669"/>
    <property type="project" value="UniProtKB-SubCell"/>
</dbReference>
<dbReference type="EMBL" id="CP060697">
    <property type="protein sequence ID" value="QNM82793.1"/>
    <property type="molecule type" value="Genomic_DNA"/>
</dbReference>
<evidence type="ECO:0000256" key="6">
    <source>
        <dbReference type="ARBA" id="ARBA00023136"/>
    </source>
</evidence>
<dbReference type="RefSeq" id="WP_187479748.1">
    <property type="nucleotide sequence ID" value="NZ_CP060697.1"/>
</dbReference>
<dbReference type="PANTHER" id="PTHR34582">
    <property type="entry name" value="UPF0702 TRANSMEMBRANE PROTEIN YCAP"/>
    <property type="match status" value="1"/>
</dbReference>
<name>A0A7G9L2E4_9SPHN</name>
<comment type="subcellular location">
    <subcellularLocation>
        <location evidence="1">Cell membrane</location>
        <topology evidence="1">Multi-pass membrane protein</topology>
    </subcellularLocation>
</comment>
<evidence type="ECO:0000256" key="4">
    <source>
        <dbReference type="ARBA" id="ARBA00022692"/>
    </source>
</evidence>
<feature type="transmembrane region" description="Helical" evidence="7">
    <location>
        <begin position="6"/>
        <end position="26"/>
    </location>
</feature>
<sequence length="199" mass="21723">MYSWWFEYLAMAAVAAGAYAWLVLVLRISGKRTLAKLNAFDFAITVAFGSALATIVIDEHVGLVRGGLVLAVLALLQFLVTKASQWSRPFRKAVRSQATMLVRDGLVFPDALKRERVTTDDLAEAIRTSGVGTLSSVGAVVLETDGSFSVLQGKSADFDLLYDVRLVGEPSRDVMRDRWQTARQELDTVPGAIGAKERT</sequence>
<evidence type="ECO:0000256" key="7">
    <source>
        <dbReference type="SAM" id="Phobius"/>
    </source>
</evidence>
<dbReference type="Gene3D" id="3.30.240.20">
    <property type="entry name" value="bsu07140 like domains"/>
    <property type="match status" value="1"/>
</dbReference>
<organism evidence="9 10">
    <name type="scientific">Sphingomonas sabuli</name>
    <dbReference type="NCBI Taxonomy" id="2764186"/>
    <lineage>
        <taxon>Bacteria</taxon>
        <taxon>Pseudomonadati</taxon>
        <taxon>Pseudomonadota</taxon>
        <taxon>Alphaproteobacteria</taxon>
        <taxon>Sphingomonadales</taxon>
        <taxon>Sphingomonadaceae</taxon>
        <taxon>Sphingomonas</taxon>
    </lineage>
</organism>
<proteinExistence type="inferred from homology"/>
<dbReference type="PANTHER" id="PTHR34582:SF6">
    <property type="entry name" value="UPF0702 TRANSMEMBRANE PROTEIN YCAP"/>
    <property type="match status" value="1"/>
</dbReference>
<feature type="domain" description="YetF C-terminal" evidence="8">
    <location>
        <begin position="86"/>
        <end position="157"/>
    </location>
</feature>
<dbReference type="InterPro" id="IPR007353">
    <property type="entry name" value="DUF421"/>
</dbReference>
<comment type="similarity">
    <text evidence="2">Belongs to the UPF0702 family.</text>
</comment>
<evidence type="ECO:0000256" key="2">
    <source>
        <dbReference type="ARBA" id="ARBA00006448"/>
    </source>
</evidence>
<dbReference type="InterPro" id="IPR023090">
    <property type="entry name" value="UPF0702_alpha/beta_dom_sf"/>
</dbReference>
<evidence type="ECO:0000256" key="5">
    <source>
        <dbReference type="ARBA" id="ARBA00022989"/>
    </source>
</evidence>
<keyword evidence="4 7" id="KW-0812">Transmembrane</keyword>
<keyword evidence="6 7" id="KW-0472">Membrane</keyword>
<dbReference type="KEGG" id="ssau:H8M03_12550"/>
<dbReference type="AlphaFoldDB" id="A0A7G9L2E4"/>
<evidence type="ECO:0000256" key="1">
    <source>
        <dbReference type="ARBA" id="ARBA00004651"/>
    </source>
</evidence>
<dbReference type="Proteomes" id="UP000515861">
    <property type="component" value="Chromosome"/>
</dbReference>
<accession>A0A7G9L2E4</accession>
<feature type="transmembrane region" description="Helical" evidence="7">
    <location>
        <begin position="63"/>
        <end position="81"/>
    </location>
</feature>
<keyword evidence="3" id="KW-1003">Cell membrane</keyword>
<gene>
    <name evidence="9" type="ORF">H8M03_12550</name>
</gene>
<feature type="transmembrane region" description="Helical" evidence="7">
    <location>
        <begin position="38"/>
        <end position="57"/>
    </location>
</feature>
<keyword evidence="5 7" id="KW-1133">Transmembrane helix</keyword>
<protein>
    <submittedName>
        <fullName evidence="9">DUF421 domain-containing protein</fullName>
    </submittedName>
</protein>
<evidence type="ECO:0000256" key="3">
    <source>
        <dbReference type="ARBA" id="ARBA00022475"/>
    </source>
</evidence>
<reference evidence="9 10" key="1">
    <citation type="submission" date="2020-08" db="EMBL/GenBank/DDBJ databases">
        <title>Sphingomonas sp. sand1-3 16S ribosomal RNA gene Genome sequencing and assembly.</title>
        <authorList>
            <person name="Kang M."/>
        </authorList>
    </citation>
    <scope>NUCLEOTIDE SEQUENCE [LARGE SCALE GENOMIC DNA]</scope>
    <source>
        <strain evidence="10">sand1-3</strain>
    </source>
</reference>
<evidence type="ECO:0000259" key="8">
    <source>
        <dbReference type="Pfam" id="PF04239"/>
    </source>
</evidence>